<evidence type="ECO:0000256" key="1">
    <source>
        <dbReference type="SAM" id="Coils"/>
    </source>
</evidence>
<feature type="compositionally biased region" description="Pro residues" evidence="2">
    <location>
        <begin position="29"/>
        <end position="38"/>
    </location>
</feature>
<dbReference type="AlphaFoldDB" id="A0AAU8FIT5"/>
<dbReference type="EMBL" id="CP159289">
    <property type="protein sequence ID" value="XCH24277.1"/>
    <property type="molecule type" value="Genomic_DNA"/>
</dbReference>
<gene>
    <name evidence="3" type="ORF">ABV298_28885</name>
</gene>
<feature type="coiled-coil region" evidence="1">
    <location>
        <begin position="154"/>
        <end position="195"/>
    </location>
</feature>
<reference evidence="3" key="1">
    <citation type="submission" date="2024-06" db="EMBL/GenBank/DDBJ databases">
        <title>Sequencing and assembly of the genome of Dyadobacter sp. strain 676, a symbiont of Cyamopsis tetragonoloba.</title>
        <authorList>
            <person name="Guro P."/>
            <person name="Sazanova A."/>
            <person name="Kuznetsova I."/>
            <person name="Belimov A."/>
            <person name="Safronova V."/>
        </authorList>
    </citation>
    <scope>NUCLEOTIDE SEQUENCE</scope>
    <source>
        <strain evidence="3">676</strain>
    </source>
</reference>
<accession>A0AAU8FIT5</accession>
<dbReference type="RefSeq" id="WP_353719597.1">
    <property type="nucleotide sequence ID" value="NZ_CP159289.1"/>
</dbReference>
<sequence>MADSEPGIGKKILSFFIKDIDEVASTPVRPAPGRPAPGRPDARPAVAGEPSQPVAAPATVTNAAETGQIDKKFVEHFVNLLEKANLPGPDYFEYKQALQSMEGLGLGEEKQFQAAWASFKAMGGAKETAVLRTSADQYLGILGRDRDAFLKDVEKAIKDRVGALQDEHQKLEEANAAYAQQILDLQKKIEENKNRLGQISGEISEQTAKINTNRDSFETTYLSFVEQIKADLAKINQYLQ</sequence>
<feature type="compositionally biased region" description="Low complexity" evidence="2">
    <location>
        <begin position="43"/>
        <end position="57"/>
    </location>
</feature>
<organism evidence="3">
    <name type="scientific">Dyadobacter sp. 676</name>
    <dbReference type="NCBI Taxonomy" id="3088362"/>
    <lineage>
        <taxon>Bacteria</taxon>
        <taxon>Pseudomonadati</taxon>
        <taxon>Bacteroidota</taxon>
        <taxon>Cytophagia</taxon>
        <taxon>Cytophagales</taxon>
        <taxon>Spirosomataceae</taxon>
        <taxon>Dyadobacter</taxon>
    </lineage>
</organism>
<protein>
    <submittedName>
        <fullName evidence="3">Uncharacterized protein</fullName>
    </submittedName>
</protein>
<keyword evidence="1" id="KW-0175">Coiled coil</keyword>
<proteinExistence type="predicted"/>
<evidence type="ECO:0000313" key="3">
    <source>
        <dbReference type="EMBL" id="XCH24277.1"/>
    </source>
</evidence>
<feature type="region of interest" description="Disordered" evidence="2">
    <location>
        <begin position="24"/>
        <end position="57"/>
    </location>
</feature>
<evidence type="ECO:0000256" key="2">
    <source>
        <dbReference type="SAM" id="MobiDB-lite"/>
    </source>
</evidence>
<name>A0AAU8FIT5_9BACT</name>